<protein>
    <submittedName>
        <fullName evidence="3">Bifunctional 3-(3-hydroxy-phenyl)propionate/3-hydroxycinnamic acid hydroxylase</fullName>
    </submittedName>
</protein>
<dbReference type="EMBL" id="JADQDF010000001">
    <property type="protein sequence ID" value="MBW0126151.1"/>
    <property type="molecule type" value="Genomic_DNA"/>
</dbReference>
<evidence type="ECO:0000256" key="1">
    <source>
        <dbReference type="ARBA" id="ARBA00023002"/>
    </source>
</evidence>
<dbReference type="PANTHER" id="PTHR43476">
    <property type="entry name" value="3-(3-HYDROXY-PHENYL)PROPIONATE/3-HYDROXYCINNAMIC ACID HYDROXYLASE"/>
    <property type="match status" value="1"/>
</dbReference>
<dbReference type="RefSeq" id="WP_218594334.1">
    <property type="nucleotide sequence ID" value="NZ_JADQDE010000447.1"/>
</dbReference>
<keyword evidence="4" id="KW-1185">Reference proteome</keyword>
<keyword evidence="1" id="KW-0560">Oxidoreductase</keyword>
<proteinExistence type="predicted"/>
<sequence length="479" mass="50772">MPHVVVVGAGPTGVVVAGLLARLGVTSTVVDRHDGPYPRPRAVHLDGEAVRVLQRFGVAEEFAAISRPASGLRLLDARLRPFAEFRRSSAAGHHGHPDASLFDQPDLEALLRAALPAGAVLRGGVEVTGVPEAGSVDLRDPGTGGTERLHADAVLGCDGADSTVRSAIGAGLRDLRFDQRWLVVDVRSRTPLPGWGGVDQICDPRRAATAMHLTGGRYRLEFRMRPGETPDGLVARLGELTAPWLGHLPRDDWEVLRSAAYTFRARTADRWRRGRVLLLGDAAHLMPPFIGQGLGCGLGDAHNLAWKLAAVLHGRAGDDLLDTYQAERQRHVVAVTRAAVRVGTAMTGGRGLAAAVRRPVVAALLRVPGAQARALTGITTRYPPGAWADRRTRRSPLPGTVCPQPVVEVGGRRVLLDEVLGDGFALVSAGRVDAALRGRAEALGAVEVRVDALAGWLRAGRASAALLRPDRVVLGVTPA</sequence>
<dbReference type="Pfam" id="PF01494">
    <property type="entry name" value="FAD_binding_3"/>
    <property type="match status" value="1"/>
</dbReference>
<dbReference type="InterPro" id="IPR002938">
    <property type="entry name" value="FAD-bd"/>
</dbReference>
<evidence type="ECO:0000313" key="3">
    <source>
        <dbReference type="EMBL" id="MBW0126151.1"/>
    </source>
</evidence>
<name>A0ABS6U1Z1_9PSEU</name>
<comment type="caution">
    <text evidence="3">The sequence shown here is derived from an EMBL/GenBank/DDBJ whole genome shotgun (WGS) entry which is preliminary data.</text>
</comment>
<evidence type="ECO:0000259" key="2">
    <source>
        <dbReference type="Pfam" id="PF01494"/>
    </source>
</evidence>
<dbReference type="Proteomes" id="UP000694300">
    <property type="component" value="Unassembled WGS sequence"/>
</dbReference>
<evidence type="ECO:0000313" key="4">
    <source>
        <dbReference type="Proteomes" id="UP000694300"/>
    </source>
</evidence>
<feature type="domain" description="FAD-binding" evidence="2">
    <location>
        <begin position="3"/>
        <end position="338"/>
    </location>
</feature>
<dbReference type="InterPro" id="IPR050631">
    <property type="entry name" value="PheA/TfdB_FAD_monoxygenase"/>
</dbReference>
<organism evidence="3 4">
    <name type="scientific">Pseudonocardia oceani</name>
    <dbReference type="NCBI Taxonomy" id="2792013"/>
    <lineage>
        <taxon>Bacteria</taxon>
        <taxon>Bacillati</taxon>
        <taxon>Actinomycetota</taxon>
        <taxon>Actinomycetes</taxon>
        <taxon>Pseudonocardiales</taxon>
        <taxon>Pseudonocardiaceae</taxon>
        <taxon>Pseudonocardia</taxon>
    </lineage>
</organism>
<accession>A0ABS6U1Z1</accession>
<dbReference type="NCBIfam" id="NF004829">
    <property type="entry name" value="PRK06183.1-3"/>
    <property type="match status" value="1"/>
</dbReference>
<dbReference type="PANTHER" id="PTHR43476:SF3">
    <property type="entry name" value="FAD-BINDING MONOOXYGENASE"/>
    <property type="match status" value="1"/>
</dbReference>
<gene>
    <name evidence="3" type="ORF">I4I82_00370</name>
</gene>
<reference evidence="3 4" key="1">
    <citation type="submission" date="2020-11" db="EMBL/GenBank/DDBJ databases">
        <title>Pseudonocardia abyssalis sp. nov. and Pseudonocardia oceani sp. nov., description and phylogenomic analysis of two novel actinomycetes isolated from the deep Southern Ocean.</title>
        <authorList>
            <person name="Parra J."/>
        </authorList>
    </citation>
    <scope>NUCLEOTIDE SEQUENCE [LARGE SCALE GENOMIC DNA]</scope>
    <source>
        <strain evidence="4">KRD185</strain>
    </source>
</reference>